<evidence type="ECO:0008006" key="3">
    <source>
        <dbReference type="Google" id="ProtNLM"/>
    </source>
</evidence>
<reference evidence="2" key="1">
    <citation type="journal article" date="2019" name="Int. J. Syst. Evol. Microbiol.">
        <title>The Global Catalogue of Microorganisms (GCM) 10K type strain sequencing project: providing services to taxonomists for standard genome sequencing and annotation.</title>
        <authorList>
            <consortium name="The Broad Institute Genomics Platform"/>
            <consortium name="The Broad Institute Genome Sequencing Center for Infectious Disease"/>
            <person name="Wu L."/>
            <person name="Ma J."/>
        </authorList>
    </citation>
    <scope>NUCLEOTIDE SEQUENCE [LARGE SCALE GENOMIC DNA]</scope>
    <source>
        <strain evidence="2">KCTC 52416</strain>
    </source>
</reference>
<gene>
    <name evidence="1" type="ORF">ACFOET_01580</name>
</gene>
<evidence type="ECO:0000313" key="1">
    <source>
        <dbReference type="EMBL" id="MFC3196294.1"/>
    </source>
</evidence>
<dbReference type="EMBL" id="JBHRTA010000004">
    <property type="protein sequence ID" value="MFC3196294.1"/>
    <property type="molecule type" value="Genomic_DNA"/>
</dbReference>
<accession>A0ABV7JDX3</accession>
<keyword evidence="2" id="KW-1185">Reference proteome</keyword>
<proteinExistence type="predicted"/>
<organism evidence="1 2">
    <name type="scientific">Parapedobacter deserti</name>
    <dbReference type="NCBI Taxonomy" id="1912957"/>
    <lineage>
        <taxon>Bacteria</taxon>
        <taxon>Pseudomonadati</taxon>
        <taxon>Bacteroidota</taxon>
        <taxon>Sphingobacteriia</taxon>
        <taxon>Sphingobacteriales</taxon>
        <taxon>Sphingobacteriaceae</taxon>
        <taxon>Parapedobacter</taxon>
    </lineage>
</organism>
<sequence length="170" mass="19446">MLIWAAAACNRPEVEQPASATTPYFSLEGYFNSEAARMQREAPVIDKVVSKGGQPEHRTIQINNWHKELALFTESDINKPAWRASYRVDSTASTLTYTSLDPKLRTARITVEKRPDGTVKHIAVVNRVSNMLYQTEEQLDYYPDSVYRINKQQQVRFIGESRYMVSGTIQ</sequence>
<dbReference type="RefSeq" id="WP_379018867.1">
    <property type="nucleotide sequence ID" value="NZ_JBHRTA010000004.1"/>
</dbReference>
<dbReference type="Proteomes" id="UP001595526">
    <property type="component" value="Unassembled WGS sequence"/>
</dbReference>
<comment type="caution">
    <text evidence="1">The sequence shown here is derived from an EMBL/GenBank/DDBJ whole genome shotgun (WGS) entry which is preliminary data.</text>
</comment>
<evidence type="ECO:0000313" key="2">
    <source>
        <dbReference type="Proteomes" id="UP001595526"/>
    </source>
</evidence>
<name>A0ABV7JDX3_9SPHI</name>
<protein>
    <recommendedName>
        <fullName evidence="3">LPS export ABC transporter periplasmic protein LptC</fullName>
    </recommendedName>
</protein>